<dbReference type="InterPro" id="IPR007081">
    <property type="entry name" value="RNA_pol_Rpb1_5"/>
</dbReference>
<dbReference type="GO" id="GO:0003899">
    <property type="term" value="F:DNA-directed RNA polymerase activity"/>
    <property type="evidence" value="ECO:0007669"/>
    <property type="project" value="UniProtKB-EC"/>
</dbReference>
<dbReference type="SUPFAM" id="SSF64484">
    <property type="entry name" value="beta and beta-prime subunits of DNA dependent RNA-polymerase"/>
    <property type="match status" value="1"/>
</dbReference>
<dbReference type="Gene3D" id="6.10.250.2940">
    <property type="match status" value="1"/>
</dbReference>
<evidence type="ECO:0000256" key="1">
    <source>
        <dbReference type="ARBA" id="ARBA00012418"/>
    </source>
</evidence>
<keyword evidence="5" id="KW-0804">Transcription</keyword>
<evidence type="ECO:0000256" key="5">
    <source>
        <dbReference type="ARBA" id="ARBA00023163"/>
    </source>
</evidence>
<name>A0A8I3A801_9AGAM</name>
<comment type="caution">
    <text evidence="9">The sequence shown here is derived from an EMBL/GenBank/DDBJ whole genome shotgun (WGS) entry which is preliminary data.</text>
</comment>
<keyword evidence="10" id="KW-1185">Reference proteome</keyword>
<evidence type="ECO:0000256" key="4">
    <source>
        <dbReference type="ARBA" id="ARBA00022695"/>
    </source>
</evidence>
<evidence type="ECO:0000256" key="2">
    <source>
        <dbReference type="ARBA" id="ARBA00022478"/>
    </source>
</evidence>
<dbReference type="GO" id="GO:0005665">
    <property type="term" value="C:RNA polymerase II, core complex"/>
    <property type="evidence" value="ECO:0007669"/>
    <property type="project" value="TreeGrafter"/>
</dbReference>
<feature type="region of interest" description="Disordered" evidence="6">
    <location>
        <begin position="1"/>
        <end position="49"/>
    </location>
</feature>
<gene>
    <name evidence="9" type="ORF">JVT61DRAFT_6991</name>
</gene>
<accession>A0A8I3A801</accession>
<dbReference type="EMBL" id="JAGFBS010000024">
    <property type="protein sequence ID" value="KAG6372950.1"/>
    <property type="molecule type" value="Genomic_DNA"/>
</dbReference>
<dbReference type="PANTHER" id="PTHR19376">
    <property type="entry name" value="DNA-DIRECTED RNA POLYMERASE"/>
    <property type="match status" value="1"/>
</dbReference>
<dbReference type="InterPro" id="IPR007083">
    <property type="entry name" value="RNA_pol_Rpb1_4"/>
</dbReference>
<dbReference type="Proteomes" id="UP000683000">
    <property type="component" value="Unassembled WGS sequence"/>
</dbReference>
<evidence type="ECO:0000313" key="9">
    <source>
        <dbReference type="EMBL" id="KAG6372950.1"/>
    </source>
</evidence>
<dbReference type="Gene3D" id="1.10.132.30">
    <property type="match status" value="1"/>
</dbReference>
<protein>
    <recommendedName>
        <fullName evidence="1">DNA-directed RNA polymerase</fullName>
        <ecNumber evidence="1">2.7.7.6</ecNumber>
    </recommendedName>
</protein>
<evidence type="ECO:0000256" key="3">
    <source>
        <dbReference type="ARBA" id="ARBA00022679"/>
    </source>
</evidence>
<evidence type="ECO:0000256" key="6">
    <source>
        <dbReference type="SAM" id="MobiDB-lite"/>
    </source>
</evidence>
<dbReference type="Pfam" id="PF05000">
    <property type="entry name" value="RNA_pol_Rpb1_4"/>
    <property type="match status" value="1"/>
</dbReference>
<organism evidence="9 10">
    <name type="scientific">Boletus reticuloceps</name>
    <dbReference type="NCBI Taxonomy" id="495285"/>
    <lineage>
        <taxon>Eukaryota</taxon>
        <taxon>Fungi</taxon>
        <taxon>Dikarya</taxon>
        <taxon>Basidiomycota</taxon>
        <taxon>Agaricomycotina</taxon>
        <taxon>Agaricomycetes</taxon>
        <taxon>Agaricomycetidae</taxon>
        <taxon>Boletales</taxon>
        <taxon>Boletineae</taxon>
        <taxon>Boletaceae</taxon>
        <taxon>Boletoideae</taxon>
        <taxon>Boletus</taxon>
    </lineage>
</organism>
<proteinExistence type="predicted"/>
<evidence type="ECO:0000259" key="7">
    <source>
        <dbReference type="Pfam" id="PF04998"/>
    </source>
</evidence>
<dbReference type="OrthoDB" id="3262706at2759"/>
<dbReference type="GO" id="GO:0003677">
    <property type="term" value="F:DNA binding"/>
    <property type="evidence" value="ECO:0007669"/>
    <property type="project" value="InterPro"/>
</dbReference>
<dbReference type="EC" id="2.7.7.6" evidence="1"/>
<dbReference type="PANTHER" id="PTHR19376:SF37">
    <property type="entry name" value="DNA-DIRECTED RNA POLYMERASE II SUBUNIT RPB1"/>
    <property type="match status" value="1"/>
</dbReference>
<evidence type="ECO:0000259" key="8">
    <source>
        <dbReference type="Pfam" id="PF05000"/>
    </source>
</evidence>
<sequence length="367" mass="40592">MPPTASTVSFTGLPRHLAGAGSSATGSPLAGSPRTFSSREDSDDDGETGIVFANRFGVDDHTDSSDEENLKRFPQKKTKAPLVIPTRPNPDWREAAKRRRAGCSRVQPSLEGNNVKQMVTTGSKGSYINISQMSVCVGQQSVEGHRMPFGYRHRTLPHFTKDDFSPEARGFVENSYLRGLTPQEYFFHAMAGREGLIDTAVKTAETGYIQQRLVGVLEDVMVCYDGTMRNSLGDLIQFIYGEDGMDDAIIEQQKIETFGMSDREFEHNYQVDVTDKEGGFLPGVLQIGIDDSLLEELQAKLDEEYARLVEDRHGLRAFIFPALMVSHRITSPSICSVSRSSISISENLVTSSLHTSLMLYISSRSDS</sequence>
<feature type="domain" description="RNA polymerase Rpb1" evidence="7">
    <location>
        <begin position="179"/>
        <end position="261"/>
    </location>
</feature>
<dbReference type="Pfam" id="PF04998">
    <property type="entry name" value="RNA_pol_Rpb1_5"/>
    <property type="match status" value="1"/>
</dbReference>
<keyword evidence="4" id="KW-0548">Nucleotidyltransferase</keyword>
<dbReference type="AlphaFoldDB" id="A0A8I3A801"/>
<keyword evidence="2" id="KW-0240">DNA-directed RNA polymerase</keyword>
<feature type="domain" description="RNA polymerase Rpb1" evidence="8">
    <location>
        <begin position="106"/>
        <end position="172"/>
    </location>
</feature>
<feature type="compositionally biased region" description="Polar residues" evidence="6">
    <location>
        <begin position="1"/>
        <end position="10"/>
    </location>
</feature>
<dbReference type="Gene3D" id="6.20.50.80">
    <property type="match status" value="1"/>
</dbReference>
<evidence type="ECO:0000313" key="10">
    <source>
        <dbReference type="Proteomes" id="UP000683000"/>
    </source>
</evidence>
<dbReference type="InterPro" id="IPR038120">
    <property type="entry name" value="Rpb1_funnel_sf"/>
</dbReference>
<keyword evidence="3" id="KW-0808">Transferase</keyword>
<dbReference type="GO" id="GO:0006351">
    <property type="term" value="P:DNA-templated transcription"/>
    <property type="evidence" value="ECO:0007669"/>
    <property type="project" value="InterPro"/>
</dbReference>
<reference evidence="9" key="1">
    <citation type="submission" date="2021-03" db="EMBL/GenBank/DDBJ databases">
        <title>Evolutionary innovations through gain and loss of genes in the ectomycorrhizal Boletales.</title>
        <authorList>
            <person name="Wu G."/>
            <person name="Miyauchi S."/>
            <person name="Morin E."/>
            <person name="Yang Z.-L."/>
            <person name="Xu J."/>
            <person name="Martin F.M."/>
        </authorList>
    </citation>
    <scope>NUCLEOTIDE SEQUENCE</scope>
    <source>
        <strain evidence="9">BR01</strain>
    </source>
</reference>
<dbReference type="InterPro" id="IPR045867">
    <property type="entry name" value="DNA-dir_RpoC_beta_prime"/>
</dbReference>